<dbReference type="EMBL" id="JBAMZN010000019">
    <property type="protein sequence ID" value="KAL0526790.1"/>
    <property type="molecule type" value="Genomic_DNA"/>
</dbReference>
<dbReference type="PANTHER" id="PTHR33297">
    <property type="entry name" value="AMASTIN-LIKE SURFACE PROTEIN-LIKE PROTEIN-RELATED"/>
    <property type="match status" value="1"/>
</dbReference>
<keyword evidence="4" id="KW-1185">Reference proteome</keyword>
<dbReference type="Proteomes" id="UP001501274">
    <property type="component" value="Unassembled WGS sequence"/>
</dbReference>
<keyword evidence="2" id="KW-1133">Transmembrane helix</keyword>
<gene>
    <name evidence="3" type="ORF">Q4I28_002657</name>
</gene>
<sequence length="223" mass="24963">MSNFSSEKTQEPEVASATGTETTEKHTTDSDLQVSLVKGRIGIIIYVVLQFFAFFFVLFGTPIDMFRLRSGDTSIDRVTVTKLWGLTSGVFTIRYPVNTSRQWRNCPSRLTRFRLAQAFALISIFVYGTAFVLGLILLFCCSYLRWVCLALNIVGAVTLCFVWAAMVVTYYRNESSCLELGSIYNYGAGFVLFLLAWVLDILNIVPLLLPFRLGSKAETVPGP</sequence>
<feature type="transmembrane region" description="Helical" evidence="2">
    <location>
        <begin position="146"/>
        <end position="171"/>
    </location>
</feature>
<keyword evidence="2" id="KW-0812">Transmembrane</keyword>
<comment type="caution">
    <text evidence="3">The sequence shown here is derived from an EMBL/GenBank/DDBJ whole genome shotgun (WGS) entry which is preliminary data.</text>
</comment>
<evidence type="ECO:0000313" key="3">
    <source>
        <dbReference type="EMBL" id="KAL0526790.1"/>
    </source>
</evidence>
<organism evidence="3 4">
    <name type="scientific">Leishmania naiffi</name>
    <dbReference type="NCBI Taxonomy" id="5678"/>
    <lineage>
        <taxon>Eukaryota</taxon>
        <taxon>Discoba</taxon>
        <taxon>Euglenozoa</taxon>
        <taxon>Kinetoplastea</taxon>
        <taxon>Metakinetoplastina</taxon>
        <taxon>Trypanosomatida</taxon>
        <taxon>Trypanosomatidae</taxon>
        <taxon>Leishmaniinae</taxon>
        <taxon>Leishmania</taxon>
        <taxon>Leishmania naiffi species complex</taxon>
    </lineage>
</organism>
<dbReference type="PANTHER" id="PTHR33297:SF4">
    <property type="entry name" value="AMASTIN"/>
    <property type="match status" value="1"/>
</dbReference>
<evidence type="ECO:0000313" key="4">
    <source>
        <dbReference type="Proteomes" id="UP001501274"/>
    </source>
</evidence>
<evidence type="ECO:0000256" key="1">
    <source>
        <dbReference type="SAM" id="MobiDB-lite"/>
    </source>
</evidence>
<feature type="region of interest" description="Disordered" evidence="1">
    <location>
        <begin position="1"/>
        <end position="26"/>
    </location>
</feature>
<dbReference type="InterPro" id="IPR009944">
    <property type="entry name" value="Amastin"/>
</dbReference>
<accession>A0AAW3C034</accession>
<feature type="transmembrane region" description="Helical" evidence="2">
    <location>
        <begin position="41"/>
        <end position="59"/>
    </location>
</feature>
<reference evidence="3 4" key="1">
    <citation type="submission" date="2024-02" db="EMBL/GenBank/DDBJ databases">
        <title>FIRST GENOME SEQUENCES OF Leishmania (Viannia) shawi, Leishmania (Viannia) lindenbergi AND Leishmania (Viannia) utingensis.</title>
        <authorList>
            <person name="Resadore F."/>
            <person name="Custodio M.G.F."/>
            <person name="Boite M.C."/>
            <person name="Cupolillo E."/>
            <person name="Ferreira G.E.M."/>
        </authorList>
    </citation>
    <scope>NUCLEOTIDE SEQUENCE [LARGE SCALE GENOMIC DNA]</scope>
    <source>
        <strain evidence="3 4">MDAS/BR/1979/M5533</strain>
    </source>
</reference>
<feature type="transmembrane region" description="Helical" evidence="2">
    <location>
        <begin position="183"/>
        <end position="209"/>
    </location>
</feature>
<proteinExistence type="predicted"/>
<evidence type="ECO:0000256" key="2">
    <source>
        <dbReference type="SAM" id="Phobius"/>
    </source>
</evidence>
<keyword evidence="2" id="KW-0472">Membrane</keyword>
<dbReference type="Pfam" id="PF07344">
    <property type="entry name" value="Amastin"/>
    <property type="match status" value="1"/>
</dbReference>
<protein>
    <submittedName>
        <fullName evidence="3">Amastin surface glycoprotein</fullName>
    </submittedName>
</protein>
<dbReference type="AlphaFoldDB" id="A0AAW3C034"/>
<name>A0AAW3C034_9TRYP</name>
<feature type="transmembrane region" description="Helical" evidence="2">
    <location>
        <begin position="117"/>
        <end position="139"/>
    </location>
</feature>